<dbReference type="Proteomes" id="UP000663842">
    <property type="component" value="Unassembled WGS sequence"/>
</dbReference>
<dbReference type="EMBL" id="CAJOBF010008461">
    <property type="protein sequence ID" value="CAF4256041.1"/>
    <property type="molecule type" value="Genomic_DNA"/>
</dbReference>
<evidence type="ECO:0000313" key="2">
    <source>
        <dbReference type="EMBL" id="CAF4408532.1"/>
    </source>
</evidence>
<organism evidence="2 4">
    <name type="scientific">Rotaria magnacalcarata</name>
    <dbReference type="NCBI Taxonomy" id="392030"/>
    <lineage>
        <taxon>Eukaryota</taxon>
        <taxon>Metazoa</taxon>
        <taxon>Spiralia</taxon>
        <taxon>Gnathifera</taxon>
        <taxon>Rotifera</taxon>
        <taxon>Eurotatoria</taxon>
        <taxon>Bdelloidea</taxon>
        <taxon>Philodinida</taxon>
        <taxon>Philodinidae</taxon>
        <taxon>Rotaria</taxon>
    </lineage>
</organism>
<dbReference type="Proteomes" id="UP000663866">
    <property type="component" value="Unassembled WGS sequence"/>
</dbReference>
<comment type="caution">
    <text evidence="2">The sequence shown here is derived from an EMBL/GenBank/DDBJ whole genome shotgun (WGS) entry which is preliminary data.</text>
</comment>
<evidence type="ECO:0000313" key="4">
    <source>
        <dbReference type="Proteomes" id="UP000663866"/>
    </source>
</evidence>
<sequence length="71" mass="7834">MLLFHASTLELLSSSSSSWCLRFNFKHPSQVIQPHVALLVVCTNEVIAGAGAITSKKNVYILHHSNMNLID</sequence>
<dbReference type="AlphaFoldDB" id="A0A820PV64"/>
<accession>A0A820PV64</accession>
<dbReference type="EMBL" id="CAJOBG010041348">
    <property type="protein sequence ID" value="CAF4408532.1"/>
    <property type="molecule type" value="Genomic_DNA"/>
</dbReference>
<dbReference type="Proteomes" id="UP000676336">
    <property type="component" value="Unassembled WGS sequence"/>
</dbReference>
<evidence type="ECO:0000313" key="1">
    <source>
        <dbReference type="EMBL" id="CAF4256041.1"/>
    </source>
</evidence>
<name>A0A820PV64_9BILA</name>
<protein>
    <submittedName>
        <fullName evidence="2">Uncharacterized protein</fullName>
    </submittedName>
</protein>
<reference evidence="2" key="1">
    <citation type="submission" date="2021-02" db="EMBL/GenBank/DDBJ databases">
        <authorList>
            <person name="Nowell W R."/>
        </authorList>
    </citation>
    <scope>NUCLEOTIDE SEQUENCE</scope>
</reference>
<gene>
    <name evidence="2" type="ORF">OVN521_LOCUS35316</name>
    <name evidence="3" type="ORF">SMN809_LOCUS66488</name>
    <name evidence="1" type="ORF">UXM345_LOCUS31006</name>
</gene>
<proteinExistence type="predicted"/>
<dbReference type="EMBL" id="CAJOBI010313465">
    <property type="protein sequence ID" value="CAF5173147.1"/>
    <property type="molecule type" value="Genomic_DNA"/>
</dbReference>
<keyword evidence="4" id="KW-1185">Reference proteome</keyword>
<evidence type="ECO:0000313" key="3">
    <source>
        <dbReference type="EMBL" id="CAF5173147.1"/>
    </source>
</evidence>